<evidence type="ECO:0008006" key="5">
    <source>
        <dbReference type="Google" id="ProtNLM"/>
    </source>
</evidence>
<feature type="region of interest" description="Disordered" evidence="1">
    <location>
        <begin position="27"/>
        <end position="54"/>
    </location>
</feature>
<proteinExistence type="predicted"/>
<evidence type="ECO:0000313" key="3">
    <source>
        <dbReference type="EMBL" id="GAA2354470.1"/>
    </source>
</evidence>
<evidence type="ECO:0000256" key="2">
    <source>
        <dbReference type="SAM" id="Phobius"/>
    </source>
</evidence>
<keyword evidence="2" id="KW-1133">Transmembrane helix</keyword>
<keyword evidence="4" id="KW-1185">Reference proteome</keyword>
<dbReference type="Proteomes" id="UP001500253">
    <property type="component" value="Unassembled WGS sequence"/>
</dbReference>
<evidence type="ECO:0000313" key="4">
    <source>
        <dbReference type="Proteomes" id="UP001500253"/>
    </source>
</evidence>
<feature type="transmembrane region" description="Helical" evidence="2">
    <location>
        <begin position="61"/>
        <end position="81"/>
    </location>
</feature>
<feature type="transmembrane region" description="Helical" evidence="2">
    <location>
        <begin position="136"/>
        <end position="157"/>
    </location>
</feature>
<feature type="compositionally biased region" description="Basic and acidic residues" evidence="1">
    <location>
        <begin position="44"/>
        <end position="54"/>
    </location>
</feature>
<dbReference type="EMBL" id="BAAASD010000023">
    <property type="protein sequence ID" value="GAA2354470.1"/>
    <property type="molecule type" value="Genomic_DNA"/>
</dbReference>
<gene>
    <name evidence="3" type="ORF">GCM10010246_49300</name>
</gene>
<organism evidence="3 4">
    <name type="scientific">Streptomyces cuspidosporus</name>
    <dbReference type="NCBI Taxonomy" id="66882"/>
    <lineage>
        <taxon>Bacteria</taxon>
        <taxon>Bacillati</taxon>
        <taxon>Actinomycetota</taxon>
        <taxon>Actinomycetes</taxon>
        <taxon>Kitasatosporales</taxon>
        <taxon>Streptomycetaceae</taxon>
        <taxon>Streptomyces</taxon>
    </lineage>
</organism>
<keyword evidence="2" id="KW-0812">Transmembrane</keyword>
<reference evidence="3 4" key="1">
    <citation type="journal article" date="2019" name="Int. J. Syst. Evol. Microbiol.">
        <title>The Global Catalogue of Microorganisms (GCM) 10K type strain sequencing project: providing services to taxonomists for standard genome sequencing and annotation.</title>
        <authorList>
            <consortium name="The Broad Institute Genomics Platform"/>
            <consortium name="The Broad Institute Genome Sequencing Center for Infectious Disease"/>
            <person name="Wu L."/>
            <person name="Ma J."/>
        </authorList>
    </citation>
    <scope>NUCLEOTIDE SEQUENCE [LARGE SCALE GENOMIC DNA]</scope>
    <source>
        <strain evidence="3 4">JCM 4316</strain>
    </source>
</reference>
<name>A0ABN3GKY0_9ACTN</name>
<sequence>MIFLLASWAMDHARSPWAGAGTIEADREQEPAGAGRADAEAESADARRRSERGRSERGPRILRAVATGVVWLGAGLTLMLLPMLTMSAGSDCEIDDTRFVCTDGGQDTVVYIAVYTSLVAALAGTWGAFSRRLLGRVVWGASLAALAVAWLVNLLIIGE</sequence>
<protein>
    <recommendedName>
        <fullName evidence="5">Integral membrane protein</fullName>
    </recommendedName>
</protein>
<evidence type="ECO:0000256" key="1">
    <source>
        <dbReference type="SAM" id="MobiDB-lite"/>
    </source>
</evidence>
<comment type="caution">
    <text evidence="3">The sequence shown here is derived from an EMBL/GenBank/DDBJ whole genome shotgun (WGS) entry which is preliminary data.</text>
</comment>
<keyword evidence="2" id="KW-0472">Membrane</keyword>
<accession>A0ABN3GKY0</accession>
<feature type="transmembrane region" description="Helical" evidence="2">
    <location>
        <begin position="109"/>
        <end position="129"/>
    </location>
</feature>